<evidence type="ECO:0000313" key="8">
    <source>
        <dbReference type="Proteomes" id="UP000792457"/>
    </source>
</evidence>
<dbReference type="PANTHER" id="PTHR23065:SF7">
    <property type="entry name" value="NOSTRIN, ISOFORM H"/>
    <property type="match status" value="1"/>
</dbReference>
<sequence>MGFSTTLQGKSAHEALLGRQDAEIRLMDTMRRCLLLRAKCDREYAAALSSVSTQGLRGALENQELLAGSLIAKAWRNSMEEIENFGRLVRQNADQLEGGAVKQLQKLQVDQRKNRKEYRDEHLRISAMFTQLSEDVARKKGEYHKSLEAYKLLRSRFEDHYIKAGRCGRKLEEMCEKYQKACRKLHLTHNEYVLLLSEVREFEFDYRTVLLPGLLEYQQTVQEAAIKHWQTILMDAFQMCNLSSDKFQGIQNKLEGNIQAIQPSEEYKEFIKKHKYYSNDMLIAMID</sequence>
<dbReference type="Gene3D" id="1.20.1270.60">
    <property type="entry name" value="Arfaptin homology (AH) domain/BAR domain"/>
    <property type="match status" value="1"/>
</dbReference>
<dbReference type="OrthoDB" id="546826at2759"/>
<dbReference type="Proteomes" id="UP000792457">
    <property type="component" value="Unassembled WGS sequence"/>
</dbReference>
<evidence type="ECO:0000256" key="4">
    <source>
        <dbReference type="ARBA" id="ARBA00023212"/>
    </source>
</evidence>
<dbReference type="PROSITE" id="PS51741">
    <property type="entry name" value="F_BAR"/>
    <property type="match status" value="1"/>
</dbReference>
<dbReference type="SMART" id="SM00055">
    <property type="entry name" value="FCH"/>
    <property type="match status" value="1"/>
</dbReference>
<protein>
    <recommendedName>
        <fullName evidence="6">F-BAR domain-containing protein</fullName>
    </recommendedName>
</protein>
<keyword evidence="8" id="KW-1185">Reference proteome</keyword>
<proteinExistence type="predicted"/>
<gene>
    <name evidence="7" type="ORF">J437_LFUL014233</name>
</gene>
<evidence type="ECO:0000313" key="7">
    <source>
        <dbReference type="EMBL" id="KAG8236736.1"/>
    </source>
</evidence>
<comment type="subcellular location">
    <subcellularLocation>
        <location evidence="1">Cytoplasm</location>
        <location evidence="1">Cytoskeleton</location>
    </subcellularLocation>
</comment>
<dbReference type="PANTHER" id="PTHR23065">
    <property type="entry name" value="PROLINE-SERINE-THREONINE PHOSPHATASE INTERACTING PROTEIN 1"/>
    <property type="match status" value="1"/>
</dbReference>
<keyword evidence="3" id="KW-0597">Phosphoprotein</keyword>
<dbReference type="SUPFAM" id="SSF103657">
    <property type="entry name" value="BAR/IMD domain-like"/>
    <property type="match status" value="1"/>
</dbReference>
<evidence type="ECO:0000256" key="5">
    <source>
        <dbReference type="PROSITE-ProRule" id="PRU01077"/>
    </source>
</evidence>
<dbReference type="GO" id="GO:0043226">
    <property type="term" value="C:organelle"/>
    <property type="evidence" value="ECO:0007669"/>
    <property type="project" value="UniProtKB-ARBA"/>
</dbReference>
<dbReference type="InterPro" id="IPR001060">
    <property type="entry name" value="FCH_dom"/>
</dbReference>
<dbReference type="GO" id="GO:0005737">
    <property type="term" value="C:cytoplasm"/>
    <property type="evidence" value="ECO:0007669"/>
    <property type="project" value="TreeGrafter"/>
</dbReference>
<evidence type="ECO:0000256" key="2">
    <source>
        <dbReference type="ARBA" id="ARBA00022490"/>
    </source>
</evidence>
<dbReference type="CDD" id="cd07657">
    <property type="entry name" value="F-BAR_Fes_Fer"/>
    <property type="match status" value="1"/>
</dbReference>
<keyword evidence="2" id="KW-0963">Cytoplasm</keyword>
<keyword evidence="5" id="KW-0175">Coiled coil</keyword>
<accession>A0A8K0P7H6</accession>
<evidence type="ECO:0000256" key="3">
    <source>
        <dbReference type="ARBA" id="ARBA00022553"/>
    </source>
</evidence>
<dbReference type="Pfam" id="PF00611">
    <property type="entry name" value="FCH"/>
    <property type="match status" value="1"/>
</dbReference>
<evidence type="ECO:0000259" key="6">
    <source>
        <dbReference type="PROSITE" id="PS51741"/>
    </source>
</evidence>
<dbReference type="InterPro" id="IPR031160">
    <property type="entry name" value="F_BAR_dom"/>
</dbReference>
<evidence type="ECO:0000256" key="1">
    <source>
        <dbReference type="ARBA" id="ARBA00004245"/>
    </source>
</evidence>
<reference evidence="7" key="1">
    <citation type="submission" date="2013-04" db="EMBL/GenBank/DDBJ databases">
        <authorList>
            <person name="Qu J."/>
            <person name="Murali S.C."/>
            <person name="Bandaranaike D."/>
            <person name="Bellair M."/>
            <person name="Blankenburg K."/>
            <person name="Chao H."/>
            <person name="Dinh H."/>
            <person name="Doddapaneni H."/>
            <person name="Downs B."/>
            <person name="Dugan-Rocha S."/>
            <person name="Elkadiri S."/>
            <person name="Gnanaolivu R.D."/>
            <person name="Hernandez B."/>
            <person name="Javaid M."/>
            <person name="Jayaseelan J.C."/>
            <person name="Lee S."/>
            <person name="Li M."/>
            <person name="Ming W."/>
            <person name="Munidasa M."/>
            <person name="Muniz J."/>
            <person name="Nguyen L."/>
            <person name="Ongeri F."/>
            <person name="Osuji N."/>
            <person name="Pu L.-L."/>
            <person name="Puazo M."/>
            <person name="Qu C."/>
            <person name="Quiroz J."/>
            <person name="Raj R."/>
            <person name="Weissenberger G."/>
            <person name="Xin Y."/>
            <person name="Zou X."/>
            <person name="Han Y."/>
            <person name="Richards S."/>
            <person name="Worley K."/>
            <person name="Muzny D."/>
            <person name="Gibbs R."/>
        </authorList>
    </citation>
    <scope>NUCLEOTIDE SEQUENCE</scope>
    <source>
        <strain evidence="7">Sampled in the wild</strain>
    </source>
</reference>
<name>A0A8K0P7H6_LADFU</name>
<reference evidence="7" key="2">
    <citation type="submission" date="2017-10" db="EMBL/GenBank/DDBJ databases">
        <title>Ladona fulva Genome sequencing and assembly.</title>
        <authorList>
            <person name="Murali S."/>
            <person name="Richards S."/>
            <person name="Bandaranaike D."/>
            <person name="Bellair M."/>
            <person name="Blankenburg K."/>
            <person name="Chao H."/>
            <person name="Dinh H."/>
            <person name="Doddapaneni H."/>
            <person name="Dugan-Rocha S."/>
            <person name="Elkadiri S."/>
            <person name="Gnanaolivu R."/>
            <person name="Hernandez B."/>
            <person name="Skinner E."/>
            <person name="Javaid M."/>
            <person name="Lee S."/>
            <person name="Li M."/>
            <person name="Ming W."/>
            <person name="Munidasa M."/>
            <person name="Muniz J."/>
            <person name="Nguyen L."/>
            <person name="Hughes D."/>
            <person name="Osuji N."/>
            <person name="Pu L.-L."/>
            <person name="Puazo M."/>
            <person name="Qu C."/>
            <person name="Quiroz J."/>
            <person name="Raj R."/>
            <person name="Weissenberger G."/>
            <person name="Xin Y."/>
            <person name="Zou X."/>
            <person name="Han Y."/>
            <person name="Worley K."/>
            <person name="Muzny D."/>
            <person name="Gibbs R."/>
        </authorList>
    </citation>
    <scope>NUCLEOTIDE SEQUENCE</scope>
    <source>
        <strain evidence="7">Sampled in the wild</strain>
    </source>
</reference>
<keyword evidence="4" id="KW-0206">Cytoskeleton</keyword>
<dbReference type="AlphaFoldDB" id="A0A8K0P7H6"/>
<dbReference type="InterPro" id="IPR027267">
    <property type="entry name" value="AH/BAR_dom_sf"/>
</dbReference>
<organism evidence="7 8">
    <name type="scientific">Ladona fulva</name>
    <name type="common">Scarce chaser dragonfly</name>
    <name type="synonym">Libellula fulva</name>
    <dbReference type="NCBI Taxonomy" id="123851"/>
    <lineage>
        <taxon>Eukaryota</taxon>
        <taxon>Metazoa</taxon>
        <taxon>Ecdysozoa</taxon>
        <taxon>Arthropoda</taxon>
        <taxon>Hexapoda</taxon>
        <taxon>Insecta</taxon>
        <taxon>Pterygota</taxon>
        <taxon>Palaeoptera</taxon>
        <taxon>Odonata</taxon>
        <taxon>Epiprocta</taxon>
        <taxon>Anisoptera</taxon>
        <taxon>Libelluloidea</taxon>
        <taxon>Libellulidae</taxon>
        <taxon>Ladona</taxon>
    </lineage>
</organism>
<comment type="caution">
    <text evidence="7">The sequence shown here is derived from an EMBL/GenBank/DDBJ whole genome shotgun (WGS) entry which is preliminary data.</text>
</comment>
<dbReference type="GO" id="GO:0005886">
    <property type="term" value="C:plasma membrane"/>
    <property type="evidence" value="ECO:0007669"/>
    <property type="project" value="TreeGrafter"/>
</dbReference>
<dbReference type="EMBL" id="KZ309069">
    <property type="protein sequence ID" value="KAG8236736.1"/>
    <property type="molecule type" value="Genomic_DNA"/>
</dbReference>
<feature type="domain" description="F-BAR" evidence="6">
    <location>
        <begin position="1"/>
        <end position="266"/>
    </location>
</feature>